<dbReference type="EMBL" id="JALBWM010000080">
    <property type="protein sequence ID" value="MCO1335774.1"/>
    <property type="molecule type" value="Genomic_DNA"/>
</dbReference>
<dbReference type="Proteomes" id="UP001139028">
    <property type="component" value="Unassembled WGS sequence"/>
</dbReference>
<organism evidence="3 4">
    <name type="scientific">Microbulbifer okhotskensis</name>
    <dbReference type="NCBI Taxonomy" id="2926617"/>
    <lineage>
        <taxon>Bacteria</taxon>
        <taxon>Pseudomonadati</taxon>
        <taxon>Pseudomonadota</taxon>
        <taxon>Gammaproteobacteria</taxon>
        <taxon>Cellvibrionales</taxon>
        <taxon>Microbulbiferaceae</taxon>
        <taxon>Microbulbifer</taxon>
    </lineage>
</organism>
<evidence type="ECO:0000313" key="3">
    <source>
        <dbReference type="EMBL" id="MCO1335774.1"/>
    </source>
</evidence>
<gene>
    <name evidence="3" type="ORF">MO867_15665</name>
</gene>
<dbReference type="InterPro" id="IPR008258">
    <property type="entry name" value="Transglycosylase_SLT_dom_1"/>
</dbReference>
<evidence type="ECO:0000256" key="1">
    <source>
        <dbReference type="ARBA" id="ARBA00007734"/>
    </source>
</evidence>
<dbReference type="PANTHER" id="PTHR37423">
    <property type="entry name" value="SOLUBLE LYTIC MUREIN TRANSGLYCOSYLASE-RELATED"/>
    <property type="match status" value="1"/>
</dbReference>
<dbReference type="RefSeq" id="WP_252470790.1">
    <property type="nucleotide sequence ID" value="NZ_JALBWM010000080.1"/>
</dbReference>
<dbReference type="AlphaFoldDB" id="A0A9X2J6U1"/>
<name>A0A9X2J6U1_9GAMM</name>
<comment type="similarity">
    <text evidence="1">Belongs to the transglycosylase Slt family.</text>
</comment>
<reference evidence="3" key="1">
    <citation type="journal article" date="2022" name="Arch. Microbiol.">
        <title>Microbulbifer okhotskensis sp. nov., isolated from a deep bottom sediment of the Okhotsk Sea.</title>
        <authorList>
            <person name="Romanenko L."/>
            <person name="Kurilenko V."/>
            <person name="Otstavnykh N."/>
            <person name="Velansky P."/>
            <person name="Isaeva M."/>
            <person name="Mikhailov V."/>
        </authorList>
    </citation>
    <scope>NUCLEOTIDE SEQUENCE</scope>
    <source>
        <strain evidence="3">OS29</strain>
    </source>
</reference>
<dbReference type="Pfam" id="PF01464">
    <property type="entry name" value="SLT"/>
    <property type="match status" value="1"/>
</dbReference>
<dbReference type="PANTHER" id="PTHR37423:SF2">
    <property type="entry name" value="MEMBRANE-BOUND LYTIC MUREIN TRANSGLYCOSYLASE C"/>
    <property type="match status" value="1"/>
</dbReference>
<sequence length="347" mass="39978">MKVTEQLVSAVQAQAVEKVASPEVFLAGQTVVVNPLTSYHDSLIGLMEKQHEQDVLPLQIQRLLGATTESLIDAVARGVFPYTVVDSHLVAIESTYRDDFTVVGELPGEREIAWAVRTGQSELLNRLNAFLKKHNRDLFFNVTYNKYFKERKRIVRHQGQRLRSTDELSPFDPIVRKYTESTDRDWRMVVAQMYQESQFNPEARSFAGAQGLMQVLPRTGQQLGIQDLYDPDNGIRAGVSYLGWLDQRFPQNLPLEQKIYFILAAYNAGHGHVRDARNLAQHLELDPDQWFGHVEEAMLLLSQPEYYRKSRFGYVRGREPVNYVREIRDRYIGYLGVERHQAYSSVE</sequence>
<dbReference type="SUPFAM" id="SSF53850">
    <property type="entry name" value="Periplasmic binding protein-like II"/>
    <property type="match status" value="1"/>
</dbReference>
<accession>A0A9X2J6U1</accession>
<proteinExistence type="inferred from homology"/>
<protein>
    <submittedName>
        <fullName evidence="3">Transglycosylase SLT domain-containing protein</fullName>
    </submittedName>
</protein>
<dbReference type="InterPro" id="IPR023346">
    <property type="entry name" value="Lysozyme-like_dom_sf"/>
</dbReference>
<keyword evidence="4" id="KW-1185">Reference proteome</keyword>
<dbReference type="Gene3D" id="3.40.190.10">
    <property type="entry name" value="Periplasmic binding protein-like II"/>
    <property type="match status" value="2"/>
</dbReference>
<comment type="caution">
    <text evidence="3">The sequence shown here is derived from an EMBL/GenBank/DDBJ whole genome shotgun (WGS) entry which is preliminary data.</text>
</comment>
<dbReference type="CDD" id="cd13403">
    <property type="entry name" value="MLTF-like"/>
    <property type="match status" value="1"/>
</dbReference>
<feature type="domain" description="Transglycosylase SLT" evidence="2">
    <location>
        <begin position="175"/>
        <end position="283"/>
    </location>
</feature>
<evidence type="ECO:0000259" key="2">
    <source>
        <dbReference type="Pfam" id="PF01464"/>
    </source>
</evidence>
<dbReference type="Gene3D" id="1.10.530.10">
    <property type="match status" value="1"/>
</dbReference>
<evidence type="ECO:0000313" key="4">
    <source>
        <dbReference type="Proteomes" id="UP001139028"/>
    </source>
</evidence>
<dbReference type="SUPFAM" id="SSF53955">
    <property type="entry name" value="Lysozyme-like"/>
    <property type="match status" value="1"/>
</dbReference>